<proteinExistence type="predicted"/>
<dbReference type="Proteomes" id="UP000765509">
    <property type="component" value="Unassembled WGS sequence"/>
</dbReference>
<dbReference type="InterPro" id="IPR043502">
    <property type="entry name" value="DNA/RNA_pol_sf"/>
</dbReference>
<evidence type="ECO:0000256" key="2">
    <source>
        <dbReference type="SAM" id="MobiDB-lite"/>
    </source>
</evidence>
<reference evidence="5" key="1">
    <citation type="submission" date="2021-03" db="EMBL/GenBank/DDBJ databases">
        <title>Draft genome sequence of rust myrtle Austropuccinia psidii MF-1, a brazilian biotype.</title>
        <authorList>
            <person name="Quecine M.C."/>
            <person name="Pachon D.M.R."/>
            <person name="Bonatelli M.L."/>
            <person name="Correr F.H."/>
            <person name="Franceschini L.M."/>
            <person name="Leite T.F."/>
            <person name="Margarido G.R.A."/>
            <person name="Almeida C.A."/>
            <person name="Ferrarezi J.A."/>
            <person name="Labate C.A."/>
        </authorList>
    </citation>
    <scope>NUCLEOTIDE SEQUENCE</scope>
    <source>
        <strain evidence="5">MF-1</strain>
    </source>
</reference>
<feature type="domain" description="Reverse transcriptase/retrotransposon-derived protein RNase H-like" evidence="3">
    <location>
        <begin position="149"/>
        <end position="221"/>
    </location>
</feature>
<feature type="compositionally biased region" description="Basic and acidic residues" evidence="2">
    <location>
        <begin position="233"/>
        <end position="242"/>
    </location>
</feature>
<accession>A0A9Q3GY98</accession>
<evidence type="ECO:0000313" key="5">
    <source>
        <dbReference type="EMBL" id="MBW0483309.1"/>
    </source>
</evidence>
<evidence type="ECO:0008006" key="7">
    <source>
        <dbReference type="Google" id="ProtNLM"/>
    </source>
</evidence>
<feature type="region of interest" description="Disordered" evidence="2">
    <location>
        <begin position="279"/>
        <end position="302"/>
    </location>
</feature>
<sequence length="530" mass="61314">MKFIGTIIKEIFIPHSKGNIRLKPEFVVLEDAHIQGFLLGTDYQRMYGIEIYNSKNRHITIGTNQEKKLSLDIYQISPHDPLEEILNLPIDLNKVEEVLLNPVPKNIKEIQYLLGFASYYRNHIGNFAHITTSLYKLCSKDVVFEITKGKNDAYERIKHELTNAPLLILSDFEQPFKLYKDAACIQGLGAALQQTQIVNGEPREGVICYISMQLNDLESRKYDHYIQGGKKPHKEDGLRRWPPDNVRSNPAHDPVVAAKIPIHFMEIDRRRNFRFSEWAPESGTPDIQDTEPEGTKTPKLGISSSQLHNEFFSAVMKTYAKHKKCSILLQLLQQKYRSPELENHTSALAVIDRDHISLILQEVYDLPYMGHMSEDRTQERVESTAWWPKWEQDLGEYINTFERYQKANTKHGKKYGLLQNIEEPKHPRETINMGWVTGLVPGSKENFNGFLVIADSERDPKFTSQFWTKLFDMLGTKLTFYTAYHPKTDGLAERMIQTMEDIVRIFCAYGIEYKDHEGYTHDCITLITAV</sequence>
<dbReference type="InterPro" id="IPR041588">
    <property type="entry name" value="Integrase_H2C2"/>
</dbReference>
<dbReference type="SUPFAM" id="SSF56672">
    <property type="entry name" value="DNA/RNA polymerases"/>
    <property type="match status" value="1"/>
</dbReference>
<evidence type="ECO:0000313" key="6">
    <source>
        <dbReference type="Proteomes" id="UP000765509"/>
    </source>
</evidence>
<dbReference type="Gene3D" id="1.10.340.70">
    <property type="match status" value="1"/>
</dbReference>
<dbReference type="InterPro" id="IPR043128">
    <property type="entry name" value="Rev_trsase/Diguanyl_cyclase"/>
</dbReference>
<evidence type="ECO:0000259" key="4">
    <source>
        <dbReference type="Pfam" id="PF17921"/>
    </source>
</evidence>
<dbReference type="EMBL" id="AVOT02007174">
    <property type="protein sequence ID" value="MBW0483309.1"/>
    <property type="molecule type" value="Genomic_DNA"/>
</dbReference>
<comment type="caution">
    <text evidence="5">The sequence shown here is derived from an EMBL/GenBank/DDBJ whole genome shotgun (WGS) entry which is preliminary data.</text>
</comment>
<keyword evidence="1" id="KW-0511">Multifunctional enzyme</keyword>
<evidence type="ECO:0000259" key="3">
    <source>
        <dbReference type="Pfam" id="PF17919"/>
    </source>
</evidence>
<dbReference type="Gene3D" id="3.30.70.270">
    <property type="match status" value="1"/>
</dbReference>
<gene>
    <name evidence="5" type="ORF">O181_023024</name>
</gene>
<dbReference type="InterPro" id="IPR036397">
    <property type="entry name" value="RNaseH_sf"/>
</dbReference>
<dbReference type="GO" id="GO:0003824">
    <property type="term" value="F:catalytic activity"/>
    <property type="evidence" value="ECO:0007669"/>
    <property type="project" value="UniProtKB-KW"/>
</dbReference>
<dbReference type="InterPro" id="IPR041577">
    <property type="entry name" value="RT_RNaseH_2"/>
</dbReference>
<dbReference type="InterPro" id="IPR050951">
    <property type="entry name" value="Retrovirus_Pol_polyprotein"/>
</dbReference>
<dbReference type="Gene3D" id="3.30.420.10">
    <property type="entry name" value="Ribonuclease H-like superfamily/Ribonuclease H"/>
    <property type="match status" value="1"/>
</dbReference>
<keyword evidence="6" id="KW-1185">Reference proteome</keyword>
<protein>
    <recommendedName>
        <fullName evidence="7">Reverse transcriptase/retrotransposon-derived protein RNase H-like domain-containing protein</fullName>
    </recommendedName>
</protein>
<dbReference type="InterPro" id="IPR012337">
    <property type="entry name" value="RNaseH-like_sf"/>
</dbReference>
<dbReference type="AlphaFoldDB" id="A0A9Q3GY98"/>
<dbReference type="GO" id="GO:0003676">
    <property type="term" value="F:nucleic acid binding"/>
    <property type="evidence" value="ECO:0007669"/>
    <property type="project" value="InterPro"/>
</dbReference>
<dbReference type="PANTHER" id="PTHR37984">
    <property type="entry name" value="PROTEIN CBG26694"/>
    <property type="match status" value="1"/>
</dbReference>
<organism evidence="5 6">
    <name type="scientific">Austropuccinia psidii MF-1</name>
    <dbReference type="NCBI Taxonomy" id="1389203"/>
    <lineage>
        <taxon>Eukaryota</taxon>
        <taxon>Fungi</taxon>
        <taxon>Dikarya</taxon>
        <taxon>Basidiomycota</taxon>
        <taxon>Pucciniomycotina</taxon>
        <taxon>Pucciniomycetes</taxon>
        <taxon>Pucciniales</taxon>
        <taxon>Sphaerophragmiaceae</taxon>
        <taxon>Austropuccinia</taxon>
    </lineage>
</organism>
<dbReference type="FunFam" id="3.30.70.270:FF:000020">
    <property type="entry name" value="Transposon Tf2-6 polyprotein-like Protein"/>
    <property type="match status" value="1"/>
</dbReference>
<evidence type="ECO:0000256" key="1">
    <source>
        <dbReference type="ARBA" id="ARBA00023268"/>
    </source>
</evidence>
<dbReference type="Pfam" id="PF17919">
    <property type="entry name" value="RT_RNaseH_2"/>
    <property type="match status" value="1"/>
</dbReference>
<dbReference type="SUPFAM" id="SSF53098">
    <property type="entry name" value="Ribonuclease H-like"/>
    <property type="match status" value="1"/>
</dbReference>
<dbReference type="Pfam" id="PF17921">
    <property type="entry name" value="Integrase_H2C2"/>
    <property type="match status" value="1"/>
</dbReference>
<name>A0A9Q3GY98_9BASI</name>
<feature type="domain" description="Integrase zinc-binding" evidence="4">
    <location>
        <begin position="352"/>
        <end position="409"/>
    </location>
</feature>
<feature type="region of interest" description="Disordered" evidence="2">
    <location>
        <begin position="228"/>
        <end position="252"/>
    </location>
</feature>
<dbReference type="PANTHER" id="PTHR37984:SF5">
    <property type="entry name" value="PROTEIN NYNRIN-LIKE"/>
    <property type="match status" value="1"/>
</dbReference>